<name>A0A287AZ95_PIG</name>
<evidence type="ECO:0000313" key="9">
    <source>
        <dbReference type="Proteomes" id="UP000008227"/>
    </source>
</evidence>
<dbReference type="InterPro" id="IPR036227">
    <property type="entry name" value="Ribosomal_uL15/eL18_sf"/>
</dbReference>
<dbReference type="GeneTree" id="ENSGT00390000005534"/>
<feature type="domain" description="Large ribosomal subunit protein uL15/eL18" evidence="7">
    <location>
        <begin position="51"/>
        <end position="93"/>
    </location>
</feature>
<protein>
    <recommendedName>
        <fullName evidence="5">Large ribosomal subunit protein uL15</fullName>
    </recommendedName>
    <alternativeName>
        <fullName evidence="6">60S ribosomal protein L27a</fullName>
    </alternativeName>
</protein>
<dbReference type="Gene3D" id="3.100.10.10">
    <property type="match status" value="1"/>
</dbReference>
<evidence type="ECO:0000256" key="4">
    <source>
        <dbReference type="ARBA" id="ARBA00023278"/>
    </source>
</evidence>
<dbReference type="InParanoid" id="A0A287AZ95"/>
<reference evidence="9" key="1">
    <citation type="submission" date="2009-11" db="EMBL/GenBank/DDBJ databases">
        <authorList>
            <consortium name="Porcine genome sequencing project"/>
        </authorList>
    </citation>
    <scope>NUCLEOTIDE SEQUENCE [LARGE SCALE GENOMIC DNA]</scope>
    <source>
        <strain evidence="9">Duroc</strain>
    </source>
</reference>
<reference evidence="8" key="4">
    <citation type="submission" date="2025-09" db="UniProtKB">
        <authorList>
            <consortium name="Ensembl"/>
        </authorList>
    </citation>
    <scope>IDENTIFICATION</scope>
</reference>
<reference evidence="8" key="2">
    <citation type="journal article" date="2020" name="Gigascience">
        <title>An improved pig reference genome sequence to enable pig genetics and genomics research.</title>
        <authorList>
            <person name="Warr A."/>
            <person name="Affara N."/>
            <person name="Aken B."/>
            <person name="Beiki H."/>
            <person name="Bickhart D.M."/>
            <person name="Billis K."/>
            <person name="Chow W."/>
            <person name="Eory L."/>
            <person name="Finlayson H.A."/>
            <person name="Flicek P."/>
            <person name="Giron C.G."/>
            <person name="Griffin D.K."/>
            <person name="Hall R."/>
            <person name="Hannum G."/>
            <person name="Hourlier T."/>
            <person name="Howe K."/>
            <person name="Hume D.A."/>
            <person name="Izuogu O."/>
            <person name="Kim K."/>
            <person name="Koren S."/>
            <person name="Liu H."/>
            <person name="Manchanda N."/>
            <person name="Martin F.J."/>
            <person name="Nonneman D.J."/>
            <person name="O'Connor R.E."/>
            <person name="Phillippy A.M."/>
            <person name="Rohrer G.A."/>
            <person name="Rosen B.D."/>
            <person name="Rund L.A."/>
            <person name="Sargent C.A."/>
            <person name="Schook L.B."/>
            <person name="Schroeder S.G."/>
            <person name="Schwartz A.S."/>
            <person name="Skinner B.M."/>
            <person name="Talbot R."/>
            <person name="Tseng E."/>
            <person name="Tuggle C.K."/>
            <person name="Watson M."/>
            <person name="Smith T.P.L."/>
            <person name="Archibald A.L."/>
        </authorList>
    </citation>
    <scope>NUCLEOTIDE SEQUENCE [LARGE SCALE GENOMIC DNA]</scope>
    <source>
        <strain evidence="8">Duroc</strain>
    </source>
</reference>
<reference evidence="8" key="3">
    <citation type="submission" date="2025-08" db="UniProtKB">
        <authorList>
            <consortium name="Ensembl"/>
        </authorList>
    </citation>
    <scope>IDENTIFICATION</scope>
</reference>
<evidence type="ECO:0000256" key="3">
    <source>
        <dbReference type="ARBA" id="ARBA00023274"/>
    </source>
</evidence>
<dbReference type="InterPro" id="IPR021131">
    <property type="entry name" value="Ribosomal_uL15/eL18"/>
</dbReference>
<keyword evidence="2" id="KW-0689">Ribosomal protein</keyword>
<keyword evidence="4" id="KW-0379">Hydroxylation</keyword>
<evidence type="ECO:0000256" key="5">
    <source>
        <dbReference type="ARBA" id="ARBA00035200"/>
    </source>
</evidence>
<organism evidence="8 9">
    <name type="scientific">Sus scrofa</name>
    <name type="common">Pig</name>
    <dbReference type="NCBI Taxonomy" id="9823"/>
    <lineage>
        <taxon>Eukaryota</taxon>
        <taxon>Metazoa</taxon>
        <taxon>Chordata</taxon>
        <taxon>Craniata</taxon>
        <taxon>Vertebrata</taxon>
        <taxon>Euteleostomi</taxon>
        <taxon>Mammalia</taxon>
        <taxon>Eutheria</taxon>
        <taxon>Laurasiatheria</taxon>
        <taxon>Artiodactyla</taxon>
        <taxon>Suina</taxon>
        <taxon>Suidae</taxon>
        <taxon>Sus</taxon>
    </lineage>
</organism>
<evidence type="ECO:0000256" key="6">
    <source>
        <dbReference type="ARBA" id="ARBA00035527"/>
    </source>
</evidence>
<dbReference type="Pfam" id="PF00828">
    <property type="entry name" value="Ribosomal_L27A"/>
    <property type="match status" value="1"/>
</dbReference>
<dbReference type="STRING" id="9823.ENSSSCP00000049461"/>
<dbReference type="SUPFAM" id="SSF52080">
    <property type="entry name" value="Ribosomal proteins L15p and L18e"/>
    <property type="match status" value="1"/>
</dbReference>
<dbReference type="AlphaFoldDB" id="A0A287AZ95"/>
<dbReference type="PANTHER" id="PTHR11721">
    <property type="entry name" value="60S RIBOSOMAL PROTEIN L27A"/>
    <property type="match status" value="1"/>
</dbReference>
<dbReference type="GO" id="GO:0003735">
    <property type="term" value="F:structural constituent of ribosome"/>
    <property type="evidence" value="ECO:0000318"/>
    <property type="project" value="GO_Central"/>
</dbReference>
<dbReference type="Proteomes" id="UP000008227">
    <property type="component" value="Chromosome 17"/>
</dbReference>
<sequence length="104" mass="11360">MPSRRRKTWKLGGHMSHGHGCISKHQKFNLNKNHSGYLGKQTWVNAAKNKSGAAPITDGVPSGYYKVLGKGKLPKQGVVLKVKSFSRRAKDKIMGVSESCVLVA</sequence>
<evidence type="ECO:0000259" key="7">
    <source>
        <dbReference type="Pfam" id="PF00828"/>
    </source>
</evidence>
<dbReference type="GO" id="GO:0022625">
    <property type="term" value="C:cytosolic large ribosomal subunit"/>
    <property type="evidence" value="ECO:0000318"/>
    <property type="project" value="GO_Central"/>
</dbReference>
<keyword evidence="9" id="KW-1185">Reference proteome</keyword>
<accession>A0A287AZ95</accession>
<dbReference type="Bgee" id="ENSSSCG00000036974">
    <property type="expression patterns" value="Expressed in adult mammalian kidney and 2 other cell types or tissues"/>
</dbReference>
<dbReference type="Ensembl" id="ENSSSCT00000037320.2">
    <property type="protein sequence ID" value="ENSSSCP00000049461.2"/>
    <property type="gene ID" value="ENSSSCG00000036974.2"/>
</dbReference>
<dbReference type="PANTHER" id="PTHR11721:SF30">
    <property type="entry name" value="LARGE RIBOSOMAL SUBUNIT PROTEIN UL15"/>
    <property type="match status" value="1"/>
</dbReference>
<comment type="similarity">
    <text evidence="1">Belongs to the universal ribosomal protein uL15 family.</text>
</comment>
<evidence type="ECO:0000256" key="2">
    <source>
        <dbReference type="ARBA" id="ARBA00022980"/>
    </source>
</evidence>
<evidence type="ECO:0000313" key="8">
    <source>
        <dbReference type="Ensembl" id="ENSSSCP00000049461.2"/>
    </source>
</evidence>
<keyword evidence="3" id="KW-0687">Ribonucleoprotein</keyword>
<dbReference type="SMR" id="A0A287AZ95"/>
<evidence type="ECO:0000256" key="1">
    <source>
        <dbReference type="ARBA" id="ARBA00007320"/>
    </source>
</evidence>
<proteinExistence type="inferred from homology"/>